<keyword evidence="3" id="KW-1185">Reference proteome</keyword>
<dbReference type="InterPro" id="IPR045182">
    <property type="entry name" value="JINGUBANG-like"/>
</dbReference>
<comment type="caution">
    <text evidence="2">The sequence shown here is derived from an EMBL/GenBank/DDBJ whole genome shotgun (WGS) entry which is preliminary data.</text>
</comment>
<evidence type="ECO:0000313" key="3">
    <source>
        <dbReference type="Proteomes" id="UP001417504"/>
    </source>
</evidence>
<dbReference type="Proteomes" id="UP001417504">
    <property type="component" value="Unassembled WGS sequence"/>
</dbReference>
<dbReference type="PANTHER" id="PTHR22844:SF342">
    <property type="entry name" value="AND WD40 DOMAIN PROTEIN, PUTATIVE-RELATED"/>
    <property type="match status" value="1"/>
</dbReference>
<dbReference type="SMART" id="SM00320">
    <property type="entry name" value="WD40"/>
    <property type="match status" value="2"/>
</dbReference>
<name>A0AAP0EZX0_9MAGN</name>
<dbReference type="InterPro" id="IPR015943">
    <property type="entry name" value="WD40/YVTN_repeat-like_dom_sf"/>
</dbReference>
<evidence type="ECO:0000313" key="2">
    <source>
        <dbReference type="EMBL" id="KAK9102775.1"/>
    </source>
</evidence>
<dbReference type="EMBL" id="JBBNAE010000008">
    <property type="protein sequence ID" value="KAK9102775.1"/>
    <property type="molecule type" value="Genomic_DNA"/>
</dbReference>
<evidence type="ECO:0000256" key="1">
    <source>
        <dbReference type="SAM" id="MobiDB-lite"/>
    </source>
</evidence>
<reference evidence="2 3" key="1">
    <citation type="submission" date="2024-01" db="EMBL/GenBank/DDBJ databases">
        <title>Genome assemblies of Stephania.</title>
        <authorList>
            <person name="Yang L."/>
        </authorList>
    </citation>
    <scope>NUCLEOTIDE SEQUENCE [LARGE SCALE GENOMIC DNA]</scope>
    <source>
        <strain evidence="2">QJT</strain>
        <tissue evidence="2">Leaf</tissue>
    </source>
</reference>
<gene>
    <name evidence="2" type="ORF">Sjap_020029</name>
</gene>
<dbReference type="InterPro" id="IPR036322">
    <property type="entry name" value="WD40_repeat_dom_sf"/>
</dbReference>
<dbReference type="PANTHER" id="PTHR22844">
    <property type="entry name" value="F-BOX AND WD40 DOMAIN PROTEIN"/>
    <property type="match status" value="1"/>
</dbReference>
<organism evidence="2 3">
    <name type="scientific">Stephania japonica</name>
    <dbReference type="NCBI Taxonomy" id="461633"/>
    <lineage>
        <taxon>Eukaryota</taxon>
        <taxon>Viridiplantae</taxon>
        <taxon>Streptophyta</taxon>
        <taxon>Embryophyta</taxon>
        <taxon>Tracheophyta</taxon>
        <taxon>Spermatophyta</taxon>
        <taxon>Magnoliopsida</taxon>
        <taxon>Ranunculales</taxon>
        <taxon>Menispermaceae</taxon>
        <taxon>Menispermoideae</taxon>
        <taxon>Cissampelideae</taxon>
        <taxon>Stephania</taxon>
    </lineage>
</organism>
<dbReference type="AlphaFoldDB" id="A0AAP0EZX0"/>
<proteinExistence type="predicted"/>
<accession>A0AAP0EZX0</accession>
<dbReference type="InterPro" id="IPR001680">
    <property type="entry name" value="WD40_rpt"/>
</dbReference>
<sequence length="205" mass="22684">MAASVDPSPDQTLHEDIEDDEEQQGGQEEQMSFGINSLFRSISFKEPFSHLPISPSRFTTSSVARPPLLSHSLTSSPKTYHHLPPSPLNHRCLSSMLKKDGQILTITISNGLVCTGSESNFIRVWKLPDFTECGKLKSKVGGVRALAVANDRIFAAHHDCKIRAWRRTQDVGATTHVRIATVPKFSSSVLSYIGSKHKKIVTINY</sequence>
<dbReference type="SUPFAM" id="SSF50978">
    <property type="entry name" value="WD40 repeat-like"/>
    <property type="match status" value="1"/>
</dbReference>
<dbReference type="Gene3D" id="2.130.10.10">
    <property type="entry name" value="YVTN repeat-like/Quinoprotein amine dehydrogenase"/>
    <property type="match status" value="1"/>
</dbReference>
<protein>
    <submittedName>
        <fullName evidence="2">Uncharacterized protein</fullName>
    </submittedName>
</protein>
<feature type="region of interest" description="Disordered" evidence="1">
    <location>
        <begin position="1"/>
        <end position="29"/>
    </location>
</feature>